<dbReference type="Gene3D" id="1.10.12.10">
    <property type="entry name" value="Lyase 2-enoyl-coa Hydratase, Chain A, domain 2"/>
    <property type="match status" value="1"/>
</dbReference>
<evidence type="ECO:0000256" key="6">
    <source>
        <dbReference type="ARBA" id="ARBA00040545"/>
    </source>
</evidence>
<dbReference type="KEGG" id="dov:DSCO28_24330"/>
<evidence type="ECO:0000313" key="8">
    <source>
        <dbReference type="Proteomes" id="UP000425960"/>
    </source>
</evidence>
<evidence type="ECO:0000313" key="7">
    <source>
        <dbReference type="EMBL" id="BBO81867.1"/>
    </source>
</evidence>
<dbReference type="Gene3D" id="3.90.226.10">
    <property type="entry name" value="2-enoyl-CoA Hydratase, Chain A, domain 1"/>
    <property type="match status" value="1"/>
</dbReference>
<evidence type="ECO:0000256" key="2">
    <source>
        <dbReference type="ARBA" id="ARBA00022832"/>
    </source>
</evidence>
<dbReference type="PANTHER" id="PTHR43602">
    <property type="match status" value="1"/>
</dbReference>
<evidence type="ECO:0000256" key="3">
    <source>
        <dbReference type="ARBA" id="ARBA00022946"/>
    </source>
</evidence>
<keyword evidence="2" id="KW-0276">Fatty acid metabolism</keyword>
<comment type="similarity">
    <text evidence="1">Belongs to the enoyl-CoA hydratase/isomerase family.</text>
</comment>
<keyword evidence="4" id="KW-0443">Lipid metabolism</keyword>
<dbReference type="AlphaFoldDB" id="A0A5K7ZNI9"/>
<name>A0A5K7ZNI9_9BACT</name>
<comment type="function">
    <text evidence="5">May play a role in fatty acid biosynthesis and insulin sensitivity.</text>
</comment>
<dbReference type="SUPFAM" id="SSF52096">
    <property type="entry name" value="ClpP/crotonase"/>
    <property type="match status" value="1"/>
</dbReference>
<dbReference type="PANTHER" id="PTHR43602:SF1">
    <property type="entry name" value="ENOYL-COA HYDRATASE DOMAIN-CONTAINING PROTEIN 3, MITOCHONDRIAL"/>
    <property type="match status" value="1"/>
</dbReference>
<keyword evidence="3" id="KW-0809">Transit peptide</keyword>
<proteinExistence type="inferred from homology"/>
<dbReference type="GO" id="GO:0006631">
    <property type="term" value="P:fatty acid metabolic process"/>
    <property type="evidence" value="ECO:0007669"/>
    <property type="project" value="UniProtKB-KW"/>
</dbReference>
<evidence type="ECO:0000256" key="5">
    <source>
        <dbReference type="ARBA" id="ARBA00037410"/>
    </source>
</evidence>
<dbReference type="EMBL" id="AP021876">
    <property type="protein sequence ID" value="BBO81867.1"/>
    <property type="molecule type" value="Genomic_DNA"/>
</dbReference>
<dbReference type="InterPro" id="IPR029045">
    <property type="entry name" value="ClpP/crotonase-like_dom_sf"/>
</dbReference>
<dbReference type="InterPro" id="IPR052377">
    <property type="entry name" value="Mitochondrial_ECH-domain"/>
</dbReference>
<dbReference type="GO" id="GO:0016836">
    <property type="term" value="F:hydro-lyase activity"/>
    <property type="evidence" value="ECO:0007669"/>
    <property type="project" value="TreeGrafter"/>
</dbReference>
<gene>
    <name evidence="7" type="ORF">DSCO28_24330</name>
</gene>
<dbReference type="InterPro" id="IPR001753">
    <property type="entry name" value="Enoyl-CoA_hydra/iso"/>
</dbReference>
<accession>A0A5K7ZNI9</accession>
<dbReference type="InterPro" id="IPR014748">
    <property type="entry name" value="Enoyl-CoA_hydra_C"/>
</dbReference>
<sequence>MDYTEITFDREAAVGILTLNNAGKINALSKQMIKEILQLLDQVAEDDTLKVLIIRSAGNHFCAGHYLAEMVDAGVKAYKSIFDQCTRMMMRLHEIPQVVIAQVQGIATAAGCQLAAWCDLIVAEEGARFSTPGVSIGLFCTTPMVAITRAIGRKAAMEMLVTGREFPAAEAKALGLVNRVVPLAELEATTRDLARQIAGASGFVLSIGKQGLYAQADMTDAQALHYAKHTIVMNNMAEDAQTGIKAFLEKRTPEWKNR</sequence>
<dbReference type="CDD" id="cd06558">
    <property type="entry name" value="crotonase-like"/>
    <property type="match status" value="1"/>
</dbReference>
<reference evidence="7 8" key="1">
    <citation type="submission" date="2019-11" db="EMBL/GenBank/DDBJ databases">
        <title>Comparative genomics of hydrocarbon-degrading Desulfosarcina strains.</title>
        <authorList>
            <person name="Watanabe M."/>
            <person name="Kojima H."/>
            <person name="Fukui M."/>
        </authorList>
    </citation>
    <scope>NUCLEOTIDE SEQUENCE [LARGE SCALE GENOMIC DNA]</scope>
    <source>
        <strain evidence="7 8">28bB2T</strain>
    </source>
</reference>
<dbReference type="Proteomes" id="UP000425960">
    <property type="component" value="Chromosome"/>
</dbReference>
<organism evidence="7 8">
    <name type="scientific">Desulfosarcina ovata subsp. sediminis</name>
    <dbReference type="NCBI Taxonomy" id="885957"/>
    <lineage>
        <taxon>Bacteria</taxon>
        <taxon>Pseudomonadati</taxon>
        <taxon>Thermodesulfobacteriota</taxon>
        <taxon>Desulfobacteria</taxon>
        <taxon>Desulfobacterales</taxon>
        <taxon>Desulfosarcinaceae</taxon>
        <taxon>Desulfosarcina</taxon>
    </lineage>
</organism>
<evidence type="ECO:0000256" key="4">
    <source>
        <dbReference type="ARBA" id="ARBA00023098"/>
    </source>
</evidence>
<protein>
    <recommendedName>
        <fullName evidence="6">Enoyl-CoA hydratase domain-containing protein 3, mitochondrial</fullName>
    </recommendedName>
</protein>
<dbReference type="Pfam" id="PF00378">
    <property type="entry name" value="ECH_1"/>
    <property type="match status" value="1"/>
</dbReference>
<dbReference type="RefSeq" id="WP_155322453.1">
    <property type="nucleotide sequence ID" value="NZ_AP021876.1"/>
</dbReference>
<dbReference type="NCBIfam" id="NF006008">
    <property type="entry name" value="PRK08139.1"/>
    <property type="match status" value="1"/>
</dbReference>
<evidence type="ECO:0000256" key="1">
    <source>
        <dbReference type="ARBA" id="ARBA00005254"/>
    </source>
</evidence>